<feature type="non-terminal residue" evidence="2">
    <location>
        <position position="1"/>
    </location>
</feature>
<dbReference type="Proteomes" id="UP000654075">
    <property type="component" value="Unassembled WGS sequence"/>
</dbReference>
<feature type="transmembrane region" description="Helical" evidence="1">
    <location>
        <begin position="51"/>
        <end position="70"/>
    </location>
</feature>
<gene>
    <name evidence="2" type="ORF">PGLA1383_LOCUS6290</name>
</gene>
<proteinExistence type="predicted"/>
<name>A0A813DFP2_POLGL</name>
<keyword evidence="3" id="KW-1185">Reference proteome</keyword>
<accession>A0A813DFP2</accession>
<evidence type="ECO:0000313" key="2">
    <source>
        <dbReference type="EMBL" id="CAE8587452.1"/>
    </source>
</evidence>
<evidence type="ECO:0000313" key="3">
    <source>
        <dbReference type="Proteomes" id="UP000654075"/>
    </source>
</evidence>
<comment type="caution">
    <text evidence="2">The sequence shown here is derived from an EMBL/GenBank/DDBJ whole genome shotgun (WGS) entry which is preliminary data.</text>
</comment>
<reference evidence="2" key="1">
    <citation type="submission" date="2021-02" db="EMBL/GenBank/DDBJ databases">
        <authorList>
            <person name="Dougan E. K."/>
            <person name="Rhodes N."/>
            <person name="Thang M."/>
            <person name="Chan C."/>
        </authorList>
    </citation>
    <scope>NUCLEOTIDE SEQUENCE</scope>
</reference>
<keyword evidence="1" id="KW-0472">Membrane</keyword>
<sequence>VEAMLMQEEKAAESKGMEEFGSFREGLGRNIRCGLMICSLYSFKQAGLLRLLLLLLLSLLWLLMLLLFILDRVERLFFS</sequence>
<dbReference type="EMBL" id="CAJNNV010002590">
    <property type="protein sequence ID" value="CAE8587452.1"/>
    <property type="molecule type" value="Genomic_DNA"/>
</dbReference>
<keyword evidence="1" id="KW-0812">Transmembrane</keyword>
<organism evidence="2 3">
    <name type="scientific">Polarella glacialis</name>
    <name type="common">Dinoflagellate</name>
    <dbReference type="NCBI Taxonomy" id="89957"/>
    <lineage>
        <taxon>Eukaryota</taxon>
        <taxon>Sar</taxon>
        <taxon>Alveolata</taxon>
        <taxon>Dinophyceae</taxon>
        <taxon>Suessiales</taxon>
        <taxon>Suessiaceae</taxon>
        <taxon>Polarella</taxon>
    </lineage>
</organism>
<keyword evidence="1" id="KW-1133">Transmembrane helix</keyword>
<evidence type="ECO:0000256" key="1">
    <source>
        <dbReference type="SAM" id="Phobius"/>
    </source>
</evidence>
<protein>
    <submittedName>
        <fullName evidence="2">Uncharacterized protein</fullName>
    </submittedName>
</protein>
<dbReference type="AlphaFoldDB" id="A0A813DFP2"/>